<evidence type="ECO:0000313" key="2">
    <source>
        <dbReference type="EMBL" id="KAL3330100.1"/>
    </source>
</evidence>
<accession>A0ABD2RE39</accession>
<reference evidence="2 3" key="1">
    <citation type="submission" date="2024-05" db="EMBL/GenBank/DDBJ databases">
        <title>De novo assembly of an allotetraploid wild potato.</title>
        <authorList>
            <person name="Hosaka A.J."/>
        </authorList>
    </citation>
    <scope>NUCLEOTIDE SEQUENCE [LARGE SCALE GENOMIC DNA]</scope>
    <source>
        <tissue evidence="2">Young leaves</tissue>
    </source>
</reference>
<dbReference type="EMBL" id="JBJKTR010000020">
    <property type="protein sequence ID" value="KAL3330100.1"/>
    <property type="molecule type" value="Genomic_DNA"/>
</dbReference>
<gene>
    <name evidence="2" type="ORF">AABB24_034118</name>
</gene>
<dbReference type="InterPro" id="IPR026960">
    <property type="entry name" value="RVT-Znf"/>
</dbReference>
<organism evidence="2 3">
    <name type="scientific">Solanum stoloniferum</name>
    <dbReference type="NCBI Taxonomy" id="62892"/>
    <lineage>
        <taxon>Eukaryota</taxon>
        <taxon>Viridiplantae</taxon>
        <taxon>Streptophyta</taxon>
        <taxon>Embryophyta</taxon>
        <taxon>Tracheophyta</taxon>
        <taxon>Spermatophyta</taxon>
        <taxon>Magnoliopsida</taxon>
        <taxon>eudicotyledons</taxon>
        <taxon>Gunneridae</taxon>
        <taxon>Pentapetalae</taxon>
        <taxon>asterids</taxon>
        <taxon>lamiids</taxon>
        <taxon>Solanales</taxon>
        <taxon>Solanaceae</taxon>
        <taxon>Solanoideae</taxon>
        <taxon>Solaneae</taxon>
        <taxon>Solanum</taxon>
    </lineage>
</organism>
<sequence>MYCGLNRYMGLYEGASYASMLGVQSKLRIAGLIWNKISQPRHIFIVWLAVQGRLLTKDRLQRMNIPVDTITCSLCDAQAVETQYHLFSVCDWTKRLVTTMAQWTGVQIPSGDVKQVLNRIRRRHWKQLYKEIIAALWGSIVYYVWQARNWKLYRGTVQGHYCDYRYNNYTDQTKFLC</sequence>
<evidence type="ECO:0000259" key="1">
    <source>
        <dbReference type="Pfam" id="PF13966"/>
    </source>
</evidence>
<protein>
    <recommendedName>
        <fullName evidence="1">Reverse transcriptase zinc-binding domain-containing protein</fullName>
    </recommendedName>
</protein>
<name>A0ABD2RE39_9SOLN</name>
<keyword evidence="3" id="KW-1185">Reference proteome</keyword>
<dbReference type="PANTHER" id="PTHR33116:SF84">
    <property type="entry name" value="RNA-DIRECTED DNA POLYMERASE"/>
    <property type="match status" value="1"/>
</dbReference>
<feature type="domain" description="Reverse transcriptase zinc-binding" evidence="1">
    <location>
        <begin position="17"/>
        <end position="95"/>
    </location>
</feature>
<comment type="caution">
    <text evidence="2">The sequence shown here is derived from an EMBL/GenBank/DDBJ whole genome shotgun (WGS) entry which is preliminary data.</text>
</comment>
<dbReference type="Proteomes" id="UP001627284">
    <property type="component" value="Unassembled WGS sequence"/>
</dbReference>
<evidence type="ECO:0000313" key="3">
    <source>
        <dbReference type="Proteomes" id="UP001627284"/>
    </source>
</evidence>
<dbReference type="AlphaFoldDB" id="A0ABD2RE39"/>
<dbReference type="Pfam" id="PF13966">
    <property type="entry name" value="zf-RVT"/>
    <property type="match status" value="1"/>
</dbReference>
<proteinExistence type="predicted"/>
<dbReference type="PANTHER" id="PTHR33116">
    <property type="entry name" value="REVERSE TRANSCRIPTASE ZINC-BINDING DOMAIN-CONTAINING PROTEIN-RELATED-RELATED"/>
    <property type="match status" value="1"/>
</dbReference>